<evidence type="ECO:0000259" key="10">
    <source>
        <dbReference type="Pfam" id="PF17285"/>
    </source>
</evidence>
<name>A0A1J9R8N2_9PEZI</name>
<feature type="site" description="Critical for specifying symmetric addition of methyl groups" evidence="6">
    <location>
        <position position="464"/>
    </location>
</feature>
<dbReference type="InterPro" id="IPR007857">
    <property type="entry name" value="Arg_MeTrfase_PRMT5"/>
</dbReference>
<organism evidence="12 13">
    <name type="scientific">Diplodia corticola</name>
    <dbReference type="NCBI Taxonomy" id="236234"/>
    <lineage>
        <taxon>Eukaryota</taxon>
        <taxon>Fungi</taxon>
        <taxon>Dikarya</taxon>
        <taxon>Ascomycota</taxon>
        <taxon>Pezizomycotina</taxon>
        <taxon>Dothideomycetes</taxon>
        <taxon>Dothideomycetes incertae sedis</taxon>
        <taxon>Botryosphaeriales</taxon>
        <taxon>Botryosphaeriaceae</taxon>
        <taxon>Diplodia</taxon>
    </lineage>
</organism>
<dbReference type="InterPro" id="IPR036237">
    <property type="entry name" value="Xyl_isomerase-like_sf"/>
</dbReference>
<dbReference type="EMBL" id="MNUE01000005">
    <property type="protein sequence ID" value="OJD37918.1"/>
    <property type="molecule type" value="Genomic_DNA"/>
</dbReference>
<feature type="domain" description="PRMT5 TIM barrel" evidence="10">
    <location>
        <begin position="90"/>
        <end position="427"/>
    </location>
</feature>
<feature type="binding site" evidence="5">
    <location>
        <begin position="470"/>
        <end position="471"/>
    </location>
    <ligand>
        <name>S-adenosyl-L-methionine</name>
        <dbReference type="ChEBI" id="CHEBI:59789"/>
    </ligand>
</feature>
<dbReference type="PROSITE" id="PS51678">
    <property type="entry name" value="SAM_MT_PRMT"/>
    <property type="match status" value="1"/>
</dbReference>
<feature type="binding site" evidence="5">
    <location>
        <position position="532"/>
    </location>
    <ligand>
        <name>S-adenosyl-L-methionine</name>
        <dbReference type="ChEBI" id="CHEBI:59789"/>
    </ligand>
</feature>
<dbReference type="Pfam" id="PF17285">
    <property type="entry name" value="PRMT5_TIM"/>
    <property type="match status" value="1"/>
</dbReference>
<accession>A0A1J9R8N2</accession>
<dbReference type="GO" id="GO:0016274">
    <property type="term" value="F:protein-arginine N-methyltransferase activity"/>
    <property type="evidence" value="ECO:0007669"/>
    <property type="project" value="InterPro"/>
</dbReference>
<comment type="caution">
    <text evidence="12">The sequence shown here is derived from an EMBL/GenBank/DDBJ whole genome shotgun (WGS) entry which is preliminary data.</text>
</comment>
<feature type="active site" description="Proton donor/acceptor" evidence="4">
    <location>
        <position position="582"/>
    </location>
</feature>
<feature type="domain" description="PRMT5 oligomerisation" evidence="11">
    <location>
        <begin position="615"/>
        <end position="873"/>
    </location>
</feature>
<evidence type="ECO:0000313" key="12">
    <source>
        <dbReference type="EMBL" id="OJD37918.1"/>
    </source>
</evidence>
<dbReference type="Gene3D" id="3.40.50.150">
    <property type="entry name" value="Vaccinia Virus protein VP39"/>
    <property type="match status" value="1"/>
</dbReference>
<dbReference type="SUPFAM" id="SSF53335">
    <property type="entry name" value="S-adenosyl-L-methionine-dependent methyltransferases"/>
    <property type="match status" value="1"/>
</dbReference>
<evidence type="ECO:0000256" key="4">
    <source>
        <dbReference type="PIRSR" id="PIRSR015894-1"/>
    </source>
</evidence>
<evidence type="ECO:0000256" key="3">
    <source>
        <dbReference type="ARBA" id="ARBA00022691"/>
    </source>
</evidence>
<dbReference type="GO" id="GO:0006355">
    <property type="term" value="P:regulation of DNA-templated transcription"/>
    <property type="evidence" value="ECO:0007669"/>
    <property type="project" value="TreeGrafter"/>
</dbReference>
<dbReference type="FunFam" id="3.40.50.150:FF:000149">
    <property type="entry name" value="Protein arginine N-methyltransferase"/>
    <property type="match status" value="1"/>
</dbReference>
<dbReference type="PANTHER" id="PTHR10738">
    <property type="entry name" value="PROTEIN ARGININE N-METHYLTRANSFERASE 5"/>
    <property type="match status" value="1"/>
</dbReference>
<evidence type="ECO:0000259" key="9">
    <source>
        <dbReference type="Pfam" id="PF05185"/>
    </source>
</evidence>
<feature type="active site" description="Proton donor/acceptor" evidence="4">
    <location>
        <position position="591"/>
    </location>
</feature>
<keyword evidence="2 7" id="KW-0808">Transferase</keyword>
<gene>
    <name evidence="12" type="ORF">BKCO1_500024</name>
</gene>
<dbReference type="GO" id="GO:0005829">
    <property type="term" value="C:cytosol"/>
    <property type="evidence" value="ECO:0007669"/>
    <property type="project" value="TreeGrafter"/>
</dbReference>
<protein>
    <submittedName>
        <fullName evidence="12">Protein methyltransferase</fullName>
    </submittedName>
</protein>
<keyword evidence="3 5" id="KW-0949">S-adenosyl-L-methionine</keyword>
<evidence type="ECO:0000256" key="5">
    <source>
        <dbReference type="PIRSR" id="PIRSR015894-2"/>
    </source>
</evidence>
<sequence length="874" mass="95121">MAAPRTLEILASVLRAASDILPAPARAVPIPADLPPDRCRTSRAIRLPRCIPMDSPASMEDAPIVYVGHHETRRSHPVTELLLRQAQDLGYDMLTVPVTNAHFHDRVLNLLSKHFARLEAQPADDLPLPLIAPITPDDTILTPGDTINQLLALSSPWIDLASPDPVIAHVSRQVFSQEVAYASFCGIGNIIVQGPKLHHGHLHATGVSQFARSMLEALAVGPYINIVILLPMVDDPNVESNDDMGHLAPFAREKYVKASDAKQNAGLDLFGTWDAWNIIRTVCKYNSRLSVALDLPRQLPPVSVQSRWFSEPLRLLSIPGSAFLKNKRGYDVLPVSHQALLTRYTRLRATPWLLLSDIGPIPGVDDDETLMTMPNGLLSAEAGSFTPGFNPQPEPTPAEAAKVPAGKQKQQADPTPHLSYIRHLQKNQPPKSQIERFGSGYQDFLQSPLQPLTDNLESITYEVFEKDPVKYEWYERAVEQALLDWTAQNKQGSGPDGKVVVAVAGAGRGPLVTRSLNASRNSGVQIDMWAVEKNPNAYVLLQRHNLDSWAGRVTVVKSDMRSWKGPHRADGSHGHVDILVSELLGSFADNELSPECLDGVQHVLNPTHGISIPASYTAHLTPLSAPKLHADINNRALSDPTSPETPHVVMLHQIDYLSTLPAASTTSAPASPVANGSYAAAANNGAAAASKGGSPETTALTPDVQLVWEFTHPLPGAVLAQARLREGGSAAGGAGGATGGDGANEHNARFSRMSFRCAKRGVCHGLGGYFEAVLYACEGEQAGRWGRKIELSTNPNTIDEKSKDMISWFPIYFPLKEPIYIPDDSEIAVSMWRQTDDRKVWYEWLIEAFVDVGGKKLRVAVSDLHSSKKNGCLM</sequence>
<evidence type="ECO:0000256" key="1">
    <source>
        <dbReference type="ARBA" id="ARBA00022603"/>
    </source>
</evidence>
<evidence type="ECO:0000259" key="11">
    <source>
        <dbReference type="Pfam" id="PF17286"/>
    </source>
</evidence>
<keyword evidence="1 7" id="KW-0489">Methyltransferase</keyword>
<evidence type="ECO:0000313" key="13">
    <source>
        <dbReference type="Proteomes" id="UP000183809"/>
    </source>
</evidence>
<dbReference type="InterPro" id="IPR035075">
    <property type="entry name" value="PRMT5"/>
</dbReference>
<dbReference type="GeneID" id="31017095"/>
<evidence type="ECO:0000256" key="7">
    <source>
        <dbReference type="PROSITE-ProRule" id="PRU01015"/>
    </source>
</evidence>
<evidence type="ECO:0000256" key="2">
    <source>
        <dbReference type="ARBA" id="ARBA00022679"/>
    </source>
</evidence>
<dbReference type="InterPro" id="IPR035248">
    <property type="entry name" value="PRMT5_C"/>
</dbReference>
<keyword evidence="13" id="KW-1185">Reference proteome</keyword>
<dbReference type="OrthoDB" id="1368803at2759"/>
<dbReference type="RefSeq" id="XP_020133946.1">
    <property type="nucleotide sequence ID" value="XM_020276834.1"/>
</dbReference>
<dbReference type="AlphaFoldDB" id="A0A1J9R8N2"/>
<feature type="region of interest" description="Disordered" evidence="8">
    <location>
        <begin position="388"/>
        <end position="413"/>
    </location>
</feature>
<dbReference type="Proteomes" id="UP000183809">
    <property type="component" value="Unassembled WGS sequence"/>
</dbReference>
<dbReference type="InterPro" id="IPR035247">
    <property type="entry name" value="PRMT5_TIM"/>
</dbReference>
<dbReference type="Gene3D" id="3.20.20.150">
    <property type="entry name" value="Divalent-metal-dependent TIM barrel enzymes"/>
    <property type="match status" value="1"/>
</dbReference>
<feature type="domain" description="PRMT5 arginine-N-methyltransferase" evidence="9">
    <location>
        <begin position="435"/>
        <end position="612"/>
    </location>
</feature>
<feature type="binding site" evidence="5">
    <location>
        <begin position="559"/>
        <end position="560"/>
    </location>
    <ligand>
        <name>S-adenosyl-L-methionine</name>
        <dbReference type="ChEBI" id="CHEBI:59789"/>
    </ligand>
</feature>
<dbReference type="InterPro" id="IPR025799">
    <property type="entry name" value="Arg_MeTrfase"/>
</dbReference>
<reference evidence="12 13" key="1">
    <citation type="submission" date="2016-10" db="EMBL/GenBank/DDBJ databases">
        <title>Proteomics and genomics reveal pathogen-plant mechanisms compatible with a hemibiotrophic lifestyle of Diplodia corticola.</title>
        <authorList>
            <person name="Fernandes I."/>
            <person name="De Jonge R."/>
            <person name="Van De Peer Y."/>
            <person name="Devreese B."/>
            <person name="Alves A."/>
            <person name="Esteves A.C."/>
        </authorList>
    </citation>
    <scope>NUCLEOTIDE SEQUENCE [LARGE SCALE GENOMIC DNA]</scope>
    <source>
        <strain evidence="12 13">CBS 112549</strain>
    </source>
</reference>
<dbReference type="PANTHER" id="PTHR10738:SF0">
    <property type="entry name" value="PROTEIN ARGININE N-METHYLTRANSFERASE 5"/>
    <property type="match status" value="1"/>
</dbReference>
<feature type="binding site" evidence="5">
    <location>
        <position position="461"/>
    </location>
    <ligand>
        <name>S-adenosyl-L-methionine</name>
        <dbReference type="ChEBI" id="CHEBI:59789"/>
    </ligand>
</feature>
<evidence type="ECO:0000256" key="8">
    <source>
        <dbReference type="SAM" id="MobiDB-lite"/>
    </source>
</evidence>
<dbReference type="Gene3D" id="2.70.160.11">
    <property type="entry name" value="Hnrnp arginine n-methyltransferase1"/>
    <property type="match status" value="1"/>
</dbReference>
<evidence type="ECO:0000256" key="6">
    <source>
        <dbReference type="PIRSR" id="PIRSR015894-3"/>
    </source>
</evidence>
<dbReference type="PIRSF" id="PIRSF015894">
    <property type="entry name" value="Skb1_MeTrfase"/>
    <property type="match status" value="1"/>
</dbReference>
<dbReference type="Pfam" id="PF17286">
    <property type="entry name" value="PRMT5_C"/>
    <property type="match status" value="1"/>
</dbReference>
<dbReference type="GO" id="GO:0005634">
    <property type="term" value="C:nucleus"/>
    <property type="evidence" value="ECO:0007669"/>
    <property type="project" value="TreeGrafter"/>
</dbReference>
<dbReference type="SUPFAM" id="SSF51658">
    <property type="entry name" value="Xylose isomerase-like"/>
    <property type="match status" value="1"/>
</dbReference>
<dbReference type="STRING" id="236234.A0A1J9R8N2"/>
<dbReference type="GO" id="GO:0032259">
    <property type="term" value="P:methylation"/>
    <property type="evidence" value="ECO:0007669"/>
    <property type="project" value="UniProtKB-KW"/>
</dbReference>
<dbReference type="Pfam" id="PF05185">
    <property type="entry name" value="PRMT5"/>
    <property type="match status" value="1"/>
</dbReference>
<proteinExistence type="predicted"/>
<dbReference type="InterPro" id="IPR029063">
    <property type="entry name" value="SAM-dependent_MTases_sf"/>
</dbReference>